<evidence type="ECO:0000313" key="3">
    <source>
        <dbReference type="Proteomes" id="UP000314294"/>
    </source>
</evidence>
<comment type="caution">
    <text evidence="2">The sequence shown here is derived from an EMBL/GenBank/DDBJ whole genome shotgun (WGS) entry which is preliminary data.</text>
</comment>
<reference evidence="2 3" key="1">
    <citation type="submission" date="2019-03" db="EMBL/GenBank/DDBJ databases">
        <title>First draft genome of Liparis tanakae, snailfish: a comprehensive survey of snailfish specific genes.</title>
        <authorList>
            <person name="Kim W."/>
            <person name="Song I."/>
            <person name="Jeong J.-H."/>
            <person name="Kim D."/>
            <person name="Kim S."/>
            <person name="Ryu S."/>
            <person name="Song J.Y."/>
            <person name="Lee S.K."/>
        </authorList>
    </citation>
    <scope>NUCLEOTIDE SEQUENCE [LARGE SCALE GENOMIC DNA]</scope>
    <source>
        <tissue evidence="2">Muscle</tissue>
    </source>
</reference>
<evidence type="ECO:0000256" key="1">
    <source>
        <dbReference type="SAM" id="MobiDB-lite"/>
    </source>
</evidence>
<name>A0A4Z2GXU4_9TELE</name>
<feature type="region of interest" description="Disordered" evidence="1">
    <location>
        <begin position="1"/>
        <end position="27"/>
    </location>
</feature>
<feature type="compositionally biased region" description="Basic and acidic residues" evidence="1">
    <location>
        <begin position="9"/>
        <end position="27"/>
    </location>
</feature>
<dbReference type="Proteomes" id="UP000314294">
    <property type="component" value="Unassembled WGS sequence"/>
</dbReference>
<accession>A0A4Z2GXU4</accession>
<organism evidence="2 3">
    <name type="scientific">Liparis tanakae</name>
    <name type="common">Tanaka's snailfish</name>
    <dbReference type="NCBI Taxonomy" id="230148"/>
    <lineage>
        <taxon>Eukaryota</taxon>
        <taxon>Metazoa</taxon>
        <taxon>Chordata</taxon>
        <taxon>Craniata</taxon>
        <taxon>Vertebrata</taxon>
        <taxon>Euteleostomi</taxon>
        <taxon>Actinopterygii</taxon>
        <taxon>Neopterygii</taxon>
        <taxon>Teleostei</taxon>
        <taxon>Neoteleostei</taxon>
        <taxon>Acanthomorphata</taxon>
        <taxon>Eupercaria</taxon>
        <taxon>Perciformes</taxon>
        <taxon>Cottioidei</taxon>
        <taxon>Cottales</taxon>
        <taxon>Liparidae</taxon>
        <taxon>Liparis</taxon>
    </lineage>
</organism>
<keyword evidence="3" id="KW-1185">Reference proteome</keyword>
<proteinExistence type="predicted"/>
<sequence>MMRAGGEQEESRRRIEQEQSRRTRHDTPWELYLPAKILRRENGDGEKKEQRCLHIDRRRGRAGAVFSLIEKENVVKEKEDVMKV</sequence>
<protein>
    <submittedName>
        <fullName evidence="2">Uncharacterized protein</fullName>
    </submittedName>
</protein>
<evidence type="ECO:0000313" key="2">
    <source>
        <dbReference type="EMBL" id="TNN58131.1"/>
    </source>
</evidence>
<gene>
    <name evidence="2" type="ORF">EYF80_031654</name>
</gene>
<dbReference type="AlphaFoldDB" id="A0A4Z2GXU4"/>
<dbReference type="EMBL" id="SRLO01000388">
    <property type="protein sequence ID" value="TNN58131.1"/>
    <property type="molecule type" value="Genomic_DNA"/>
</dbReference>